<dbReference type="Gene3D" id="3.40.630.10">
    <property type="entry name" value="Zn peptidases"/>
    <property type="match status" value="1"/>
</dbReference>
<feature type="binding site" evidence="1">
    <location>
        <position position="102"/>
    </location>
    <ligand>
        <name>Mn(2+)</name>
        <dbReference type="ChEBI" id="CHEBI:29035"/>
        <label>2</label>
    </ligand>
</feature>
<proteinExistence type="predicted"/>
<keyword evidence="1" id="KW-0464">Manganese</keyword>
<keyword evidence="1" id="KW-0479">Metal-binding</keyword>
<evidence type="ECO:0000313" key="3">
    <source>
        <dbReference type="EMBL" id="KIU21301.1"/>
    </source>
</evidence>
<dbReference type="PANTHER" id="PTHR11014">
    <property type="entry name" value="PEPTIDASE M20 FAMILY MEMBER"/>
    <property type="match status" value="1"/>
</dbReference>
<evidence type="ECO:0000313" key="4">
    <source>
        <dbReference type="Proteomes" id="UP000032287"/>
    </source>
</evidence>
<evidence type="ECO:0000256" key="1">
    <source>
        <dbReference type="PIRSR" id="PIRSR005962-1"/>
    </source>
</evidence>
<feature type="domain" description="Peptidase M20 dimerisation" evidence="2">
    <location>
        <begin position="185"/>
        <end position="279"/>
    </location>
</feature>
<dbReference type="SUPFAM" id="SSF53187">
    <property type="entry name" value="Zn-dependent exopeptidases"/>
    <property type="match status" value="1"/>
</dbReference>
<gene>
    <name evidence="3" type="primary">amaA</name>
    <name evidence="3" type="ORF">QX99_00761</name>
</gene>
<protein>
    <submittedName>
        <fullName evidence="3">AmaA protein</fullName>
        <ecNumber evidence="3">3.5.1.14</ecNumber>
    </submittedName>
</protein>
<dbReference type="InterPro" id="IPR017439">
    <property type="entry name" value="Amidohydrolase"/>
</dbReference>
<feature type="binding site" evidence="1">
    <location>
        <position position="136"/>
    </location>
    <ligand>
        <name>Mn(2+)</name>
        <dbReference type="ChEBI" id="CHEBI:29035"/>
        <label>2</label>
    </ligand>
</feature>
<feature type="binding site" evidence="1">
    <location>
        <position position="161"/>
    </location>
    <ligand>
        <name>Mn(2+)</name>
        <dbReference type="ChEBI" id="CHEBI:29035"/>
        <label>2</label>
    </ligand>
</feature>
<dbReference type="InterPro" id="IPR002933">
    <property type="entry name" value="Peptidase_M20"/>
</dbReference>
<dbReference type="SUPFAM" id="SSF55031">
    <property type="entry name" value="Bacterial exopeptidase dimerisation domain"/>
    <property type="match status" value="1"/>
</dbReference>
<comment type="cofactor">
    <cofactor evidence="1">
        <name>Mn(2+)</name>
        <dbReference type="ChEBI" id="CHEBI:29035"/>
    </cofactor>
    <text evidence="1">The Mn(2+) ion enhances activity.</text>
</comment>
<dbReference type="RefSeq" id="WP_052497201.1">
    <property type="nucleotide sequence ID" value="NZ_JALOCT010000017.1"/>
</dbReference>
<evidence type="ECO:0000259" key="2">
    <source>
        <dbReference type="Pfam" id="PF07687"/>
    </source>
</evidence>
<dbReference type="AlphaFoldDB" id="A0A0D1LZ09"/>
<feature type="binding site" evidence="1">
    <location>
        <position position="100"/>
    </location>
    <ligand>
        <name>Mn(2+)</name>
        <dbReference type="ChEBI" id="CHEBI:29035"/>
        <label>2</label>
    </ligand>
</feature>
<comment type="caution">
    <text evidence="3">The sequence shown here is derived from an EMBL/GenBank/DDBJ whole genome shotgun (WGS) entry which is preliminary data.</text>
</comment>
<sequence>METVLTRIPVAEQLKWRRWMHQHAEVSFEEFETTAYIENLLRDVPGLTIAKPSPTGLVATLHGGHPGKTLALRADIDALPMDELADVDFKSLNPGVMHSCGHDVHAAILLGALFALVETRDALHGDVKFIFQAAEEVPPGGAIALVEAGVLDDVDEVFGLHVFPDTATGSVGFAYGPVTASSDLFNLTIKGRGAHAMAPEQSIDPITIGTEIIQSINNMIARRVAPDEPALVSWGQFTAGSVNNVIPHTAHIKASVRSRNPQVRTDMERMIRDIIKHVCAMYGAEYDLDFQKGYGSVINSKEQTDQVIDAAREVVGEERMYPMPPLMAGEDFSAYTNVRPGTFFGLGSGLAVDGYEFINHHPKFIVDEACMPVGSAMFVRLVENSLK</sequence>
<dbReference type="PANTHER" id="PTHR11014:SF63">
    <property type="entry name" value="METALLOPEPTIDASE, PUTATIVE (AFU_ORTHOLOGUE AFUA_6G09600)-RELATED"/>
    <property type="match status" value="1"/>
</dbReference>
<dbReference type="Proteomes" id="UP000032287">
    <property type="component" value="Unassembled WGS sequence"/>
</dbReference>
<reference evidence="3 4" key="1">
    <citation type="journal article" date="2015" name="Microbiology (Mosc.)">
        <title>Genomics of the Weissella cibaria species with an examination of its metabolic traits.</title>
        <authorList>
            <person name="Lynch K.M."/>
            <person name="Lucid A."/>
            <person name="Arendt E.K."/>
            <person name="Sleator R.D."/>
            <person name="Lucey B."/>
            <person name="Coffey A."/>
        </authorList>
    </citation>
    <scope>NUCLEOTIDE SEQUENCE [LARGE SCALE GENOMIC DNA]</scope>
    <source>
        <strain evidence="3 4">MG1</strain>
    </source>
</reference>
<dbReference type="Gene3D" id="3.30.70.360">
    <property type="match status" value="1"/>
</dbReference>
<dbReference type="eggNOG" id="COG1473">
    <property type="taxonomic scope" value="Bacteria"/>
</dbReference>
<dbReference type="GO" id="GO:0004046">
    <property type="term" value="F:aminoacylase activity"/>
    <property type="evidence" value="ECO:0007669"/>
    <property type="project" value="UniProtKB-EC"/>
</dbReference>
<dbReference type="EMBL" id="JWHU01000010">
    <property type="protein sequence ID" value="KIU21301.1"/>
    <property type="molecule type" value="Genomic_DNA"/>
</dbReference>
<organism evidence="3 4">
    <name type="scientific">Weissella cibaria</name>
    <dbReference type="NCBI Taxonomy" id="137591"/>
    <lineage>
        <taxon>Bacteria</taxon>
        <taxon>Bacillati</taxon>
        <taxon>Bacillota</taxon>
        <taxon>Bacilli</taxon>
        <taxon>Lactobacillales</taxon>
        <taxon>Lactobacillaceae</taxon>
        <taxon>Weissella</taxon>
    </lineage>
</organism>
<dbReference type="Pfam" id="PF07687">
    <property type="entry name" value="M20_dimer"/>
    <property type="match status" value="1"/>
</dbReference>
<dbReference type="PATRIC" id="fig|137591.25.peg.731"/>
<dbReference type="EC" id="3.5.1.14" evidence="3"/>
<dbReference type="InterPro" id="IPR011650">
    <property type="entry name" value="Peptidase_M20_dimer"/>
</dbReference>
<name>A0A0D1LZ09_9LACO</name>
<dbReference type="Pfam" id="PF01546">
    <property type="entry name" value="Peptidase_M20"/>
    <property type="match status" value="1"/>
</dbReference>
<dbReference type="NCBIfam" id="TIGR01891">
    <property type="entry name" value="amidohydrolases"/>
    <property type="match status" value="1"/>
</dbReference>
<keyword evidence="3" id="KW-0378">Hydrolase</keyword>
<keyword evidence="4" id="KW-1185">Reference proteome</keyword>
<dbReference type="InterPro" id="IPR036264">
    <property type="entry name" value="Bact_exopeptidase_dim_dom"/>
</dbReference>
<dbReference type="GO" id="GO:0046872">
    <property type="term" value="F:metal ion binding"/>
    <property type="evidence" value="ECO:0007669"/>
    <property type="project" value="UniProtKB-KW"/>
</dbReference>
<feature type="binding site" evidence="1">
    <location>
        <position position="360"/>
    </location>
    <ligand>
        <name>Mn(2+)</name>
        <dbReference type="ChEBI" id="CHEBI:29035"/>
        <label>2</label>
    </ligand>
</feature>
<dbReference type="PIRSF" id="PIRSF005962">
    <property type="entry name" value="Pept_M20D_amidohydro"/>
    <property type="match status" value="1"/>
</dbReference>
<accession>A0A0D1LZ09</accession>